<feature type="compositionally biased region" description="Low complexity" evidence="1">
    <location>
        <begin position="430"/>
        <end position="442"/>
    </location>
</feature>
<feature type="compositionally biased region" description="Basic residues" evidence="1">
    <location>
        <begin position="320"/>
        <end position="336"/>
    </location>
</feature>
<feature type="compositionally biased region" description="Basic and acidic residues" evidence="1">
    <location>
        <begin position="400"/>
        <end position="412"/>
    </location>
</feature>
<keyword evidence="2" id="KW-0472">Membrane</keyword>
<comment type="caution">
    <text evidence="3">The sequence shown here is derived from an EMBL/GenBank/DDBJ whole genome shotgun (WGS) entry which is preliminary data.</text>
</comment>
<keyword evidence="2" id="KW-1133">Transmembrane helix</keyword>
<dbReference type="Proteomes" id="UP000789706">
    <property type="component" value="Unassembled WGS sequence"/>
</dbReference>
<feature type="compositionally biased region" description="Polar residues" evidence="1">
    <location>
        <begin position="156"/>
        <end position="177"/>
    </location>
</feature>
<keyword evidence="4" id="KW-1185">Reference proteome</keyword>
<feature type="compositionally biased region" description="Polar residues" evidence="1">
    <location>
        <begin position="107"/>
        <end position="118"/>
    </location>
</feature>
<feature type="compositionally biased region" description="Polar residues" evidence="1">
    <location>
        <begin position="200"/>
        <end position="209"/>
    </location>
</feature>
<sequence>MVFPTKDNSNSNVGPVPSILPPGRIPSNGSIYAVLDFFSISLPRVTLYSFAYMLIVVAICVLALAFVHKHVAKPSWRPSSQQLSEKVRLYMARSMIGDATRKMFNGWSRSRQDNSTISNRDEKSRRLSPDTSSSSSTSLSPSVLPTHTASPRLYKKTSNSRLASQRRSNSRPKSQPQISSISTIDDNSSDNSSNNSSNDQLLEQPSTSTELDESKITVTINVADALNSQVEQTVNVNSHSQESNCKIENNHLDANLENVSSTTNNKQNHPEQVLTSDHIDSWNNSCQNSISNQDEKDRRVALDIMAPSLSLPPQNLSPILRKKNSKSLLKGKRRQNSRQNDQNGCEDQSRHNIIDLNSSETQIIQKDNQESSQNETSVKSGHKRRRKRAKNSKNNNQQTLRRDQRIEQKSSKQDSVTDQELTQHNVNRLSKSISSNSSDDTIGSISYPLWQKSLRDQQAKATLSEVNDKNANMFQRSDSPWKHNGLSSSSHIETDIQSINQPIVSVNKFTSYADIILPTENKIATPAPTASVRKSTNHQWYSPFGSGLSIQLNTPSLPRDNYNQLESSTNSISLFSSDSSPVMPERSRSTIVPPSPISVPNNRHSSTSSMFSSSSPFSNLSQSSMSNKNPSNSTCISPTASSLRGSFFGRKHPVSDKEKGELDGINREKLNENKSQATTWYESRRSQQPQFSLFDKRLSFMYPPKS</sequence>
<evidence type="ECO:0000313" key="4">
    <source>
        <dbReference type="Proteomes" id="UP000789706"/>
    </source>
</evidence>
<feature type="compositionally biased region" description="Polar residues" evidence="1">
    <location>
        <begin position="673"/>
        <end position="686"/>
    </location>
</feature>
<evidence type="ECO:0000256" key="2">
    <source>
        <dbReference type="SAM" id="Phobius"/>
    </source>
</evidence>
<feature type="compositionally biased region" description="Low complexity" evidence="1">
    <location>
        <begin position="129"/>
        <end position="142"/>
    </location>
</feature>
<feature type="region of interest" description="Disordered" evidence="1">
    <location>
        <begin position="364"/>
        <end position="442"/>
    </location>
</feature>
<feature type="compositionally biased region" description="Basic and acidic residues" evidence="1">
    <location>
        <begin position="119"/>
        <end position="128"/>
    </location>
</feature>
<dbReference type="OrthoDB" id="2422435at2759"/>
<proteinExistence type="predicted"/>
<name>A0A9N8Z7H2_9GLOM</name>
<feature type="region of interest" description="Disordered" evidence="1">
    <location>
        <begin position="107"/>
        <end position="213"/>
    </location>
</feature>
<feature type="compositionally biased region" description="Low complexity" evidence="1">
    <location>
        <begin position="309"/>
        <end position="319"/>
    </location>
</feature>
<protein>
    <submittedName>
        <fullName evidence="3">9414_t:CDS:1</fullName>
    </submittedName>
</protein>
<feature type="compositionally biased region" description="Basic and acidic residues" evidence="1">
    <location>
        <begin position="653"/>
        <end position="672"/>
    </location>
</feature>
<feature type="region of interest" description="Disordered" evidence="1">
    <location>
        <begin position="309"/>
        <end position="352"/>
    </location>
</feature>
<organism evidence="3 4">
    <name type="scientific">Diversispora eburnea</name>
    <dbReference type="NCBI Taxonomy" id="1213867"/>
    <lineage>
        <taxon>Eukaryota</taxon>
        <taxon>Fungi</taxon>
        <taxon>Fungi incertae sedis</taxon>
        <taxon>Mucoromycota</taxon>
        <taxon>Glomeromycotina</taxon>
        <taxon>Glomeromycetes</taxon>
        <taxon>Diversisporales</taxon>
        <taxon>Diversisporaceae</taxon>
        <taxon>Diversispora</taxon>
    </lineage>
</organism>
<evidence type="ECO:0000256" key="1">
    <source>
        <dbReference type="SAM" id="MobiDB-lite"/>
    </source>
</evidence>
<accession>A0A9N8Z7H2</accession>
<feature type="compositionally biased region" description="Polar residues" evidence="1">
    <location>
        <begin position="337"/>
        <end position="346"/>
    </location>
</feature>
<feature type="region of interest" description="Disordered" evidence="1">
    <location>
        <begin position="573"/>
        <end position="686"/>
    </location>
</feature>
<feature type="compositionally biased region" description="Polar residues" evidence="1">
    <location>
        <begin position="364"/>
        <end position="379"/>
    </location>
</feature>
<feature type="compositionally biased region" description="Polar residues" evidence="1">
    <location>
        <begin position="628"/>
        <end position="644"/>
    </location>
</feature>
<feature type="compositionally biased region" description="Polar residues" evidence="1">
    <location>
        <begin position="413"/>
        <end position="429"/>
    </location>
</feature>
<dbReference type="EMBL" id="CAJVPK010000208">
    <property type="protein sequence ID" value="CAG8474327.1"/>
    <property type="molecule type" value="Genomic_DNA"/>
</dbReference>
<feature type="compositionally biased region" description="Low complexity" evidence="1">
    <location>
        <begin position="605"/>
        <end position="627"/>
    </location>
</feature>
<keyword evidence="2" id="KW-0812">Transmembrane</keyword>
<dbReference type="AlphaFoldDB" id="A0A9N8Z7H2"/>
<evidence type="ECO:0000313" key="3">
    <source>
        <dbReference type="EMBL" id="CAG8474327.1"/>
    </source>
</evidence>
<feature type="compositionally biased region" description="Low complexity" evidence="1">
    <location>
        <begin position="178"/>
        <end position="199"/>
    </location>
</feature>
<feature type="transmembrane region" description="Helical" evidence="2">
    <location>
        <begin position="45"/>
        <end position="67"/>
    </location>
</feature>
<reference evidence="3" key="1">
    <citation type="submission" date="2021-06" db="EMBL/GenBank/DDBJ databases">
        <authorList>
            <person name="Kallberg Y."/>
            <person name="Tangrot J."/>
            <person name="Rosling A."/>
        </authorList>
    </citation>
    <scope>NUCLEOTIDE SEQUENCE</scope>
    <source>
        <strain evidence="3">AZ414A</strain>
    </source>
</reference>
<gene>
    <name evidence="3" type="ORF">DEBURN_LOCUS3318</name>
</gene>
<feature type="compositionally biased region" description="Basic residues" evidence="1">
    <location>
        <begin position="380"/>
        <end position="391"/>
    </location>
</feature>